<dbReference type="InterPro" id="IPR002104">
    <property type="entry name" value="Integrase_catalytic"/>
</dbReference>
<dbReference type="Pfam" id="PF02899">
    <property type="entry name" value="Phage_int_SAM_1"/>
    <property type="match status" value="1"/>
</dbReference>
<keyword evidence="4" id="KW-0159">Chromosome partition</keyword>
<keyword evidence="7" id="KW-0233">DNA recombination</keyword>
<dbReference type="InterPro" id="IPR013762">
    <property type="entry name" value="Integrase-like_cat_sf"/>
</dbReference>
<evidence type="ECO:0000256" key="1">
    <source>
        <dbReference type="ARBA" id="ARBA00004496"/>
    </source>
</evidence>
<dbReference type="AlphaFoldDB" id="A0A410MJ65"/>
<evidence type="ECO:0000256" key="7">
    <source>
        <dbReference type="ARBA" id="ARBA00023172"/>
    </source>
</evidence>
<keyword evidence="2" id="KW-0963">Cytoplasm</keyword>
<evidence type="ECO:0000259" key="11">
    <source>
        <dbReference type="PROSITE" id="PS51900"/>
    </source>
</evidence>
<dbReference type="PROSITE" id="PS51900">
    <property type="entry name" value="CB"/>
    <property type="match status" value="1"/>
</dbReference>
<reference evidence="12 13" key="1">
    <citation type="submission" date="2018-01" db="EMBL/GenBank/DDBJ databases">
        <title>The whole genome sequencing and assembly of Halobacillus litoralis ERB031 strain.</title>
        <authorList>
            <person name="Lee S.-J."/>
            <person name="Park M.-K."/>
            <person name="Kim J.-Y."/>
            <person name="Lee Y.-J."/>
            <person name="Yi H."/>
            <person name="Bahn Y.-S."/>
            <person name="Kim J.F."/>
            <person name="Lee D.-W."/>
        </authorList>
    </citation>
    <scope>NUCLEOTIDE SEQUENCE [LARGE SCALE GENOMIC DNA]</scope>
    <source>
        <strain evidence="12 13">ERB 031</strain>
        <plasmid evidence="13">pldw-31</plasmid>
    </source>
</reference>
<accession>A0A410MJ65</accession>
<dbReference type="GO" id="GO:0051301">
    <property type="term" value="P:cell division"/>
    <property type="evidence" value="ECO:0007669"/>
    <property type="project" value="UniProtKB-KW"/>
</dbReference>
<evidence type="ECO:0000256" key="9">
    <source>
        <dbReference type="PROSITE-ProRule" id="PRU01248"/>
    </source>
</evidence>
<evidence type="ECO:0000259" key="10">
    <source>
        <dbReference type="PROSITE" id="PS51898"/>
    </source>
</evidence>
<evidence type="ECO:0000313" key="12">
    <source>
        <dbReference type="EMBL" id="QAS54774.1"/>
    </source>
</evidence>
<evidence type="ECO:0000256" key="8">
    <source>
        <dbReference type="ARBA" id="ARBA00023306"/>
    </source>
</evidence>
<comment type="subcellular location">
    <subcellularLocation>
        <location evidence="1">Cytoplasm</location>
    </subcellularLocation>
</comment>
<dbReference type="NCBIfam" id="NF003462">
    <property type="entry name" value="PRK05084.1"/>
    <property type="match status" value="1"/>
</dbReference>
<dbReference type="PANTHER" id="PTHR30349:SF77">
    <property type="entry name" value="TYROSINE RECOMBINASE XERC"/>
    <property type="match status" value="1"/>
</dbReference>
<keyword evidence="3" id="KW-0132">Cell division</keyword>
<dbReference type="GO" id="GO:0005737">
    <property type="term" value="C:cytoplasm"/>
    <property type="evidence" value="ECO:0007669"/>
    <property type="project" value="UniProtKB-SubCell"/>
</dbReference>
<evidence type="ECO:0000256" key="3">
    <source>
        <dbReference type="ARBA" id="ARBA00022618"/>
    </source>
</evidence>
<keyword evidence="8" id="KW-0131">Cell cycle</keyword>
<organism evidence="12 13">
    <name type="scientific">Halobacillus litoralis</name>
    <dbReference type="NCBI Taxonomy" id="45668"/>
    <lineage>
        <taxon>Bacteria</taxon>
        <taxon>Bacillati</taxon>
        <taxon>Bacillota</taxon>
        <taxon>Bacilli</taxon>
        <taxon>Bacillales</taxon>
        <taxon>Bacillaceae</taxon>
        <taxon>Halobacillus</taxon>
    </lineage>
</organism>
<dbReference type="InterPro" id="IPR010998">
    <property type="entry name" value="Integrase_recombinase_N"/>
</dbReference>
<keyword evidence="5" id="KW-0229">DNA integration</keyword>
<sequence>MAAHKTEQEKLSETLEKLRPLFPFYVNDYIDETSVSTGSKVGYLRDVRLFFEWLMSEGLATCETMKDLPLFALESLKARDIKRFESYLEHRLKQEKATRLRKLSALKSLFRYLSKTSDNDNGGTYLERNVMEKVEIKKERSNPSARAEVLKGKILVSKEEMLDFLQFVMHEYEEDPKISYQQRGHFKKNKERDIAIISLMLGSGMRVSEIVNLKFTNITMKQKLINMKRKGDTTNSFYFSSQALADLNTYLEVRGKKYNDPDNELEYVFVTAPKGQPKPIDKRTIQKMIKRFAKAYTRDMTAHKLRHSFATFLLDETNDLALVQQQLGHSAIETTRLYTHVLDDKLRDAVDKLSDF</sequence>
<dbReference type="GO" id="GO:0007059">
    <property type="term" value="P:chromosome segregation"/>
    <property type="evidence" value="ECO:0007669"/>
    <property type="project" value="UniProtKB-KW"/>
</dbReference>
<dbReference type="Pfam" id="PF00589">
    <property type="entry name" value="Phage_integrase"/>
    <property type="match status" value="1"/>
</dbReference>
<evidence type="ECO:0000313" key="13">
    <source>
        <dbReference type="Proteomes" id="UP000287756"/>
    </source>
</evidence>
<dbReference type="PANTHER" id="PTHR30349">
    <property type="entry name" value="PHAGE INTEGRASE-RELATED"/>
    <property type="match status" value="1"/>
</dbReference>
<dbReference type="RefSeq" id="WP_128527003.1">
    <property type="nucleotide sequence ID" value="NZ_CP026119.1"/>
</dbReference>
<evidence type="ECO:0000256" key="2">
    <source>
        <dbReference type="ARBA" id="ARBA00022490"/>
    </source>
</evidence>
<keyword evidence="12" id="KW-0614">Plasmid</keyword>
<dbReference type="KEGG" id="hli:HLI_21185"/>
<dbReference type="GO" id="GO:0015074">
    <property type="term" value="P:DNA integration"/>
    <property type="evidence" value="ECO:0007669"/>
    <property type="project" value="UniProtKB-KW"/>
</dbReference>
<dbReference type="SUPFAM" id="SSF56349">
    <property type="entry name" value="DNA breaking-rejoining enzymes"/>
    <property type="match status" value="1"/>
</dbReference>
<dbReference type="PROSITE" id="PS51898">
    <property type="entry name" value="TYR_RECOMBINASE"/>
    <property type="match status" value="1"/>
</dbReference>
<dbReference type="Gene3D" id="1.10.150.130">
    <property type="match status" value="1"/>
</dbReference>
<dbReference type="GO" id="GO:0006310">
    <property type="term" value="P:DNA recombination"/>
    <property type="evidence" value="ECO:0007669"/>
    <property type="project" value="UniProtKB-KW"/>
</dbReference>
<protein>
    <submittedName>
        <fullName evidence="12">Tyrosine recombinase XerS</fullName>
    </submittedName>
</protein>
<dbReference type="InterPro" id="IPR004107">
    <property type="entry name" value="Integrase_SAM-like_N"/>
</dbReference>
<evidence type="ECO:0000256" key="4">
    <source>
        <dbReference type="ARBA" id="ARBA00022829"/>
    </source>
</evidence>
<dbReference type="OrthoDB" id="283809at2"/>
<keyword evidence="6 9" id="KW-0238">DNA-binding</keyword>
<gene>
    <name evidence="12" type="ORF">HLI_21185</name>
</gene>
<geneLocation type="plasmid" evidence="13">
    <name>pldw-31</name>
</geneLocation>
<dbReference type="InterPro" id="IPR044068">
    <property type="entry name" value="CB"/>
</dbReference>
<dbReference type="EMBL" id="CP026119">
    <property type="protein sequence ID" value="QAS54774.1"/>
    <property type="molecule type" value="Genomic_DNA"/>
</dbReference>
<evidence type="ECO:0000256" key="6">
    <source>
        <dbReference type="ARBA" id="ARBA00023125"/>
    </source>
</evidence>
<dbReference type="Proteomes" id="UP000287756">
    <property type="component" value="Plasmid pLDW-31"/>
</dbReference>
<proteinExistence type="predicted"/>
<dbReference type="InterPro" id="IPR050090">
    <property type="entry name" value="Tyrosine_recombinase_XerCD"/>
</dbReference>
<feature type="domain" description="Core-binding (CB)" evidence="11">
    <location>
        <begin position="20"/>
        <end position="114"/>
    </location>
</feature>
<evidence type="ECO:0000256" key="5">
    <source>
        <dbReference type="ARBA" id="ARBA00022908"/>
    </source>
</evidence>
<dbReference type="InterPro" id="IPR011010">
    <property type="entry name" value="DNA_brk_join_enz"/>
</dbReference>
<feature type="domain" description="Tyr recombinase" evidence="10">
    <location>
        <begin position="151"/>
        <end position="351"/>
    </location>
</feature>
<name>A0A410MJ65_9BACI</name>
<dbReference type="Gene3D" id="1.10.443.10">
    <property type="entry name" value="Intergrase catalytic core"/>
    <property type="match status" value="1"/>
</dbReference>
<dbReference type="GO" id="GO:0003677">
    <property type="term" value="F:DNA binding"/>
    <property type="evidence" value="ECO:0007669"/>
    <property type="project" value="UniProtKB-UniRule"/>
</dbReference>